<evidence type="ECO:0008006" key="5">
    <source>
        <dbReference type="Google" id="ProtNLM"/>
    </source>
</evidence>
<dbReference type="InterPro" id="IPR013762">
    <property type="entry name" value="Integrase-like_cat_sf"/>
</dbReference>
<name>A0A284S8M5_ARMOS</name>
<dbReference type="GO" id="GO:0003677">
    <property type="term" value="F:DNA binding"/>
    <property type="evidence" value="ECO:0007669"/>
    <property type="project" value="InterPro"/>
</dbReference>
<sequence length="455" mass="52122">MTALPPSPVREDYESAVDHLRVISLDAVPRVSAQEDVEDEAQNMDNEDLDFSDPTRRIEGFDEGSKATLKEALKGASVAVVVQGTLEEYRRIFRQFVDFCKRVTDMDIESISASNIPPEMPQWIGFFLMEKCDDIDPFTNTVKDLTVSRGTYAHAQKLRAAISHHFGRTLELGTQVWTESSVHPGKYVGNPSLSITVSQYMVSLRRRKVRSGEVVTSARAIDEPILKLLYEFNTQIPRDDPDAEPMSKKRKAEHPEHWAGSGIRAQLQLLYILAFLCLLRFDEVLRIQWHWVSVETYQGMRRLKIELPFRKTHQTGGISPFYLYEDKQKPWLCPVLAKKVSATKWSYKSSQGMSADSFMECFRLNLLDIKIDPRHFGTHSFRRGGCQYLSMILRWPIRNICSWAGWSDSFDNPGTLFKYLLSWTDAPTVQREDYFNPKRTQADPCGGCGHTCWCA</sequence>
<evidence type="ECO:0000313" key="4">
    <source>
        <dbReference type="Proteomes" id="UP000219338"/>
    </source>
</evidence>
<dbReference type="Proteomes" id="UP000219338">
    <property type="component" value="Unassembled WGS sequence"/>
</dbReference>
<keyword evidence="1" id="KW-0233">DNA recombination</keyword>
<dbReference type="GO" id="GO:0006310">
    <property type="term" value="P:DNA recombination"/>
    <property type="evidence" value="ECO:0007669"/>
    <property type="project" value="UniProtKB-KW"/>
</dbReference>
<evidence type="ECO:0000256" key="2">
    <source>
        <dbReference type="SAM" id="MobiDB-lite"/>
    </source>
</evidence>
<dbReference type="InterPro" id="IPR011010">
    <property type="entry name" value="DNA_brk_join_enz"/>
</dbReference>
<dbReference type="GO" id="GO:0015074">
    <property type="term" value="P:DNA integration"/>
    <property type="evidence" value="ECO:0007669"/>
    <property type="project" value="InterPro"/>
</dbReference>
<protein>
    <recommendedName>
        <fullName evidence="5">Tyr recombinase domain-containing protein</fullName>
    </recommendedName>
</protein>
<proteinExistence type="predicted"/>
<dbReference type="Gene3D" id="1.10.443.10">
    <property type="entry name" value="Intergrase catalytic core"/>
    <property type="match status" value="1"/>
</dbReference>
<gene>
    <name evidence="3" type="ORF">ARMOST_20922</name>
</gene>
<accession>A0A284S8M5</accession>
<dbReference type="OrthoDB" id="3163890at2759"/>
<dbReference type="AlphaFoldDB" id="A0A284S8M5"/>
<dbReference type="SUPFAM" id="SSF56349">
    <property type="entry name" value="DNA breaking-rejoining enzymes"/>
    <property type="match status" value="1"/>
</dbReference>
<evidence type="ECO:0000256" key="1">
    <source>
        <dbReference type="ARBA" id="ARBA00023172"/>
    </source>
</evidence>
<reference evidence="4" key="1">
    <citation type="journal article" date="2017" name="Nat. Ecol. Evol.">
        <title>Genome expansion and lineage-specific genetic innovations in the forest pathogenic fungi Armillaria.</title>
        <authorList>
            <person name="Sipos G."/>
            <person name="Prasanna A.N."/>
            <person name="Walter M.C."/>
            <person name="O'Connor E."/>
            <person name="Balint B."/>
            <person name="Krizsan K."/>
            <person name="Kiss B."/>
            <person name="Hess J."/>
            <person name="Varga T."/>
            <person name="Slot J."/>
            <person name="Riley R."/>
            <person name="Boka B."/>
            <person name="Rigling D."/>
            <person name="Barry K."/>
            <person name="Lee J."/>
            <person name="Mihaltcheva S."/>
            <person name="LaButti K."/>
            <person name="Lipzen A."/>
            <person name="Waldron R."/>
            <person name="Moloney N.M."/>
            <person name="Sperisen C."/>
            <person name="Kredics L."/>
            <person name="Vagvoelgyi C."/>
            <person name="Patrignani A."/>
            <person name="Fitzpatrick D."/>
            <person name="Nagy I."/>
            <person name="Doyle S."/>
            <person name="Anderson J.B."/>
            <person name="Grigoriev I.V."/>
            <person name="Gueldener U."/>
            <person name="Muensterkoetter M."/>
            <person name="Nagy L.G."/>
        </authorList>
    </citation>
    <scope>NUCLEOTIDE SEQUENCE [LARGE SCALE GENOMIC DNA]</scope>
    <source>
        <strain evidence="4">C18/9</strain>
    </source>
</reference>
<keyword evidence="4" id="KW-1185">Reference proteome</keyword>
<feature type="compositionally biased region" description="Acidic residues" evidence="2">
    <location>
        <begin position="35"/>
        <end position="51"/>
    </location>
</feature>
<dbReference type="EMBL" id="FUEG01000043">
    <property type="protein sequence ID" value="SJL17372.1"/>
    <property type="molecule type" value="Genomic_DNA"/>
</dbReference>
<dbReference type="OMA" id="ITHETMR"/>
<organism evidence="3 4">
    <name type="scientific">Armillaria ostoyae</name>
    <name type="common">Armillaria root rot fungus</name>
    <dbReference type="NCBI Taxonomy" id="47428"/>
    <lineage>
        <taxon>Eukaryota</taxon>
        <taxon>Fungi</taxon>
        <taxon>Dikarya</taxon>
        <taxon>Basidiomycota</taxon>
        <taxon>Agaricomycotina</taxon>
        <taxon>Agaricomycetes</taxon>
        <taxon>Agaricomycetidae</taxon>
        <taxon>Agaricales</taxon>
        <taxon>Marasmiineae</taxon>
        <taxon>Physalacriaceae</taxon>
        <taxon>Armillaria</taxon>
    </lineage>
</organism>
<evidence type="ECO:0000313" key="3">
    <source>
        <dbReference type="EMBL" id="SJL17372.1"/>
    </source>
</evidence>
<feature type="region of interest" description="Disordered" evidence="2">
    <location>
        <begin position="34"/>
        <end position="55"/>
    </location>
</feature>